<feature type="region of interest" description="Disordered" evidence="1">
    <location>
        <begin position="161"/>
        <end position="193"/>
    </location>
</feature>
<dbReference type="EMBL" id="QTTT01000001">
    <property type="protein sequence ID" value="REE97340.1"/>
    <property type="molecule type" value="Genomic_DNA"/>
</dbReference>
<evidence type="ECO:0000256" key="1">
    <source>
        <dbReference type="SAM" id="MobiDB-lite"/>
    </source>
</evidence>
<accession>A0A3D9SS98</accession>
<dbReference type="Proteomes" id="UP000256661">
    <property type="component" value="Unassembled WGS sequence"/>
</dbReference>
<comment type="caution">
    <text evidence="2">The sequence shown here is derived from an EMBL/GenBank/DDBJ whole genome shotgun (WGS) entry which is preliminary data.</text>
</comment>
<proteinExistence type="predicted"/>
<dbReference type="InterPro" id="IPR046036">
    <property type="entry name" value="DUF5994"/>
</dbReference>
<protein>
    <submittedName>
        <fullName evidence="2">Uncharacterized protein</fullName>
    </submittedName>
</protein>
<dbReference type="AlphaFoldDB" id="A0A3D9SS98"/>
<reference evidence="2 3" key="1">
    <citation type="submission" date="2018-08" db="EMBL/GenBank/DDBJ databases">
        <title>Sequencing the genomes of 1000 actinobacteria strains.</title>
        <authorList>
            <person name="Klenk H.-P."/>
        </authorList>
    </citation>
    <scope>NUCLEOTIDE SEQUENCE [LARGE SCALE GENOMIC DNA]</scope>
    <source>
        <strain evidence="2 3">DSM 43927</strain>
    </source>
</reference>
<name>A0A3D9SS98_9ACTN</name>
<organism evidence="2 3">
    <name type="scientific">Thermomonospora umbrina</name>
    <dbReference type="NCBI Taxonomy" id="111806"/>
    <lineage>
        <taxon>Bacteria</taxon>
        <taxon>Bacillati</taxon>
        <taxon>Actinomycetota</taxon>
        <taxon>Actinomycetes</taxon>
        <taxon>Streptosporangiales</taxon>
        <taxon>Thermomonosporaceae</taxon>
        <taxon>Thermomonospora</taxon>
    </lineage>
</organism>
<dbReference type="Pfam" id="PF19457">
    <property type="entry name" value="DUF5994"/>
    <property type="match status" value="1"/>
</dbReference>
<sequence length="193" mass="20980">MLMWNTAERATTISLSPPSIPRLRLHPPRPSGLGRALLDGGWWPRSTDPVGELPGLILALQTHACADDHGPIVHVLLRVADWDGRPRRLRVDGPADARVVRLSWFDSLPAGLLTAICADGHRLDLLTVPVDSGPAEAWAAMELAAHTANHLHTPHLLATLGTATGPADRAETEERRRTWESEGGQWRESPATP</sequence>
<evidence type="ECO:0000313" key="2">
    <source>
        <dbReference type="EMBL" id="REE97340.1"/>
    </source>
</evidence>
<evidence type="ECO:0000313" key="3">
    <source>
        <dbReference type="Proteomes" id="UP000256661"/>
    </source>
</evidence>
<feature type="compositionally biased region" description="Basic and acidic residues" evidence="1">
    <location>
        <begin position="168"/>
        <end position="180"/>
    </location>
</feature>
<keyword evidence="3" id="KW-1185">Reference proteome</keyword>
<gene>
    <name evidence="2" type="ORF">DFJ69_2807</name>
</gene>